<dbReference type="GO" id="GO:0006508">
    <property type="term" value="P:proteolysis"/>
    <property type="evidence" value="ECO:0007669"/>
    <property type="project" value="UniProtKB-KW"/>
</dbReference>
<dbReference type="InterPro" id="IPR025657">
    <property type="entry name" value="RadC_JAB"/>
</dbReference>
<organism evidence="7 8">
    <name type="scientific">Xanthomonas hortorum pv. hederae</name>
    <dbReference type="NCBI Taxonomy" id="453603"/>
    <lineage>
        <taxon>Bacteria</taxon>
        <taxon>Pseudomonadati</taxon>
        <taxon>Pseudomonadota</taxon>
        <taxon>Gammaproteobacteria</taxon>
        <taxon>Lysobacterales</taxon>
        <taxon>Lysobacteraceae</taxon>
        <taxon>Xanthomonas</taxon>
    </lineage>
</organism>
<protein>
    <submittedName>
        <fullName evidence="7">DNA repair protein RadC</fullName>
    </submittedName>
</protein>
<keyword evidence="1" id="KW-0645">Protease</keyword>
<comment type="caution">
    <text evidence="7">The sequence shown here is derived from an EMBL/GenBank/DDBJ whole genome shotgun (WGS) entry which is preliminary data.</text>
</comment>
<dbReference type="CDD" id="cd08071">
    <property type="entry name" value="MPN_DUF2466"/>
    <property type="match status" value="1"/>
</dbReference>
<keyword evidence="5" id="KW-0482">Metalloprotease</keyword>
<dbReference type="RefSeq" id="WP_273664163.1">
    <property type="nucleotide sequence ID" value="NZ_CP168173.1"/>
</dbReference>
<name>A0A9X4BSD8_9XANT</name>
<reference evidence="7" key="2">
    <citation type="submission" date="2022-08" db="EMBL/GenBank/DDBJ databases">
        <authorList>
            <person name="Iruegas-Bocardo F."/>
            <person name="Weisberg A.J."/>
            <person name="Riutta E.R."/>
            <person name="Kilday K."/>
            <person name="Bonkowski J.C."/>
            <person name="Creswell T."/>
            <person name="Daughtrey M.L."/>
            <person name="Rane K."/>
            <person name="Grunwald N.J."/>
            <person name="Chang J.H."/>
            <person name="Putnam M.L."/>
        </authorList>
    </citation>
    <scope>NUCLEOTIDE SEQUENCE</scope>
    <source>
        <strain evidence="7">22-338</strain>
    </source>
</reference>
<gene>
    <name evidence="7" type="ORF">NY667_13145</name>
</gene>
<proteinExistence type="predicted"/>
<evidence type="ECO:0000256" key="2">
    <source>
        <dbReference type="ARBA" id="ARBA00022723"/>
    </source>
</evidence>
<reference evidence="7" key="1">
    <citation type="journal article" date="2022" name="Phytopathology">
        <title>Whole genome sequencing-based tracing of a 2022 introduction and outbreak of Xanthomonas hortorum pv. pelargonii.</title>
        <authorList>
            <person name="Iruegas Bocardo F."/>
            <person name="Weisberg A.J."/>
            <person name="Riutta E.R."/>
            <person name="Kilday K.B."/>
            <person name="Bonkowski J.C."/>
            <person name="Creswell T.C."/>
            <person name="Daughtrey M."/>
            <person name="Rane K.K."/>
            <person name="Grunwald N.J."/>
            <person name="Chang J.H."/>
            <person name="Putnam M."/>
        </authorList>
    </citation>
    <scope>NUCLEOTIDE SEQUENCE</scope>
    <source>
        <strain evidence="7">22-338</strain>
    </source>
</reference>
<keyword evidence="4" id="KW-0862">Zinc</keyword>
<evidence type="ECO:0000256" key="5">
    <source>
        <dbReference type="ARBA" id="ARBA00023049"/>
    </source>
</evidence>
<dbReference type="PANTHER" id="PTHR30471:SF3">
    <property type="entry name" value="UPF0758 PROTEIN YEES-RELATED"/>
    <property type="match status" value="1"/>
</dbReference>
<dbReference type="SUPFAM" id="SSF102712">
    <property type="entry name" value="JAB1/MPN domain"/>
    <property type="match status" value="1"/>
</dbReference>
<feature type="domain" description="MPN" evidence="6">
    <location>
        <begin position="55"/>
        <end position="177"/>
    </location>
</feature>
<evidence type="ECO:0000313" key="7">
    <source>
        <dbReference type="EMBL" id="MDC8638732.1"/>
    </source>
</evidence>
<dbReference type="AlphaFoldDB" id="A0A9X4BSD8"/>
<evidence type="ECO:0000256" key="3">
    <source>
        <dbReference type="ARBA" id="ARBA00022801"/>
    </source>
</evidence>
<dbReference type="PROSITE" id="PS50249">
    <property type="entry name" value="MPN"/>
    <property type="match status" value="1"/>
</dbReference>
<accession>A0A9X4BSD8</accession>
<keyword evidence="2" id="KW-0479">Metal-binding</keyword>
<dbReference type="Proteomes" id="UP001140230">
    <property type="component" value="Unassembled WGS sequence"/>
</dbReference>
<dbReference type="EMBL" id="JANWTP010000040">
    <property type="protein sequence ID" value="MDC8638732.1"/>
    <property type="molecule type" value="Genomic_DNA"/>
</dbReference>
<evidence type="ECO:0000259" key="6">
    <source>
        <dbReference type="PROSITE" id="PS50249"/>
    </source>
</evidence>
<dbReference type="PANTHER" id="PTHR30471">
    <property type="entry name" value="DNA REPAIR PROTEIN RADC"/>
    <property type="match status" value="1"/>
</dbReference>
<evidence type="ECO:0000256" key="1">
    <source>
        <dbReference type="ARBA" id="ARBA00022670"/>
    </source>
</evidence>
<evidence type="ECO:0000256" key="4">
    <source>
        <dbReference type="ARBA" id="ARBA00022833"/>
    </source>
</evidence>
<sequence length="177" mass="19905">MTPYTHVPRQELVDQLLAPRGPNDNDRQSLLAQRLEVARELLLRDLASRIGAGPSMESPDAIREWLKLYYLGQEREIFIALFLDTQLRLICAEELFRGTVDAAHIYPREIVKQALRHNAVAVCIAHNHPVGDAEPSIDDRAVTHAVKTALRTVDLRLVDHFVLSGDEIVSIASKGWL</sequence>
<dbReference type="InterPro" id="IPR037518">
    <property type="entry name" value="MPN"/>
</dbReference>
<dbReference type="GO" id="GO:0046872">
    <property type="term" value="F:metal ion binding"/>
    <property type="evidence" value="ECO:0007669"/>
    <property type="project" value="UniProtKB-KW"/>
</dbReference>
<dbReference type="Gene3D" id="3.40.140.10">
    <property type="entry name" value="Cytidine Deaminase, domain 2"/>
    <property type="match status" value="1"/>
</dbReference>
<dbReference type="InterPro" id="IPR001405">
    <property type="entry name" value="UPF0758"/>
</dbReference>
<keyword evidence="3" id="KW-0378">Hydrolase</keyword>
<evidence type="ECO:0000313" key="8">
    <source>
        <dbReference type="Proteomes" id="UP001140230"/>
    </source>
</evidence>
<dbReference type="Pfam" id="PF04002">
    <property type="entry name" value="RadC"/>
    <property type="match status" value="1"/>
</dbReference>
<dbReference type="GO" id="GO:0008237">
    <property type="term" value="F:metallopeptidase activity"/>
    <property type="evidence" value="ECO:0007669"/>
    <property type="project" value="UniProtKB-KW"/>
</dbReference>